<feature type="region of interest" description="Disordered" evidence="1">
    <location>
        <begin position="1"/>
        <end position="42"/>
    </location>
</feature>
<protein>
    <recommendedName>
        <fullName evidence="2">HTH marR-type domain-containing protein</fullName>
    </recommendedName>
</protein>
<dbReference type="PANTHER" id="PTHR33164:SF103">
    <property type="entry name" value="REGULATORY PROTEIN MARR"/>
    <property type="match status" value="1"/>
</dbReference>
<feature type="compositionally biased region" description="Pro residues" evidence="1">
    <location>
        <begin position="15"/>
        <end position="28"/>
    </location>
</feature>
<keyword evidence="4" id="KW-1185">Reference proteome</keyword>
<dbReference type="InterPro" id="IPR039422">
    <property type="entry name" value="MarR/SlyA-like"/>
</dbReference>
<dbReference type="Gene3D" id="1.10.10.10">
    <property type="entry name" value="Winged helix-like DNA-binding domain superfamily/Winged helix DNA-binding domain"/>
    <property type="match status" value="1"/>
</dbReference>
<evidence type="ECO:0000259" key="2">
    <source>
        <dbReference type="PROSITE" id="PS50995"/>
    </source>
</evidence>
<feature type="domain" description="HTH marR-type" evidence="2">
    <location>
        <begin position="42"/>
        <end position="177"/>
    </location>
</feature>
<dbReference type="PROSITE" id="PS50995">
    <property type="entry name" value="HTH_MARR_2"/>
    <property type="match status" value="1"/>
</dbReference>
<reference evidence="3 4" key="1">
    <citation type="journal article" date="2019" name="Int. J. Syst. Evol. Microbiol.">
        <title>The Global Catalogue of Microorganisms (GCM) 10K type strain sequencing project: providing services to taxonomists for standard genome sequencing and annotation.</title>
        <authorList>
            <consortium name="The Broad Institute Genomics Platform"/>
            <consortium name="The Broad Institute Genome Sequencing Center for Infectious Disease"/>
            <person name="Wu L."/>
            <person name="Ma J."/>
        </authorList>
    </citation>
    <scope>NUCLEOTIDE SEQUENCE [LARGE SCALE GENOMIC DNA]</scope>
    <source>
        <strain evidence="3 4">JCM 9088</strain>
    </source>
</reference>
<comment type="caution">
    <text evidence="3">The sequence shown here is derived from an EMBL/GenBank/DDBJ whole genome shotgun (WGS) entry which is preliminary data.</text>
</comment>
<dbReference type="InterPro" id="IPR036388">
    <property type="entry name" value="WH-like_DNA-bd_sf"/>
</dbReference>
<accession>A0ABN3WQQ8</accession>
<dbReference type="PANTHER" id="PTHR33164">
    <property type="entry name" value="TRANSCRIPTIONAL REGULATOR, MARR FAMILY"/>
    <property type="match status" value="1"/>
</dbReference>
<dbReference type="Proteomes" id="UP001500403">
    <property type="component" value="Unassembled WGS sequence"/>
</dbReference>
<evidence type="ECO:0000313" key="4">
    <source>
        <dbReference type="Proteomes" id="UP001500403"/>
    </source>
</evidence>
<dbReference type="EMBL" id="BAAAUD010000005">
    <property type="protein sequence ID" value="GAA2922133.1"/>
    <property type="molecule type" value="Genomic_DNA"/>
</dbReference>
<gene>
    <name evidence="3" type="ORF">GCM10010446_02750</name>
</gene>
<dbReference type="SUPFAM" id="SSF46785">
    <property type="entry name" value="Winged helix' DNA-binding domain"/>
    <property type="match status" value="1"/>
</dbReference>
<sequence length="199" mass="21058">MDLPRPSVPEYGPVPAEPPPVLTAPPPKWHSGTMPPSPPSRLHDLAHTASDMTDLLAVLWGRAQMEAPSGPISPSQLRALLAIERLEGGNLRTLGEALGSSPPATSRLCDRLEAAGLVERRLSPSSRREVQLHLSRPGRALLGEVRECQVRELGPVLEAMSSEALAQLATGLAAFRDAAASVIDGGAADDARMRVVRPA</sequence>
<organism evidence="3 4">
    <name type="scientific">Streptomyces enissocaesilis</name>
    <dbReference type="NCBI Taxonomy" id="332589"/>
    <lineage>
        <taxon>Bacteria</taxon>
        <taxon>Bacillati</taxon>
        <taxon>Actinomycetota</taxon>
        <taxon>Actinomycetes</taxon>
        <taxon>Kitasatosporales</taxon>
        <taxon>Streptomycetaceae</taxon>
        <taxon>Streptomyces</taxon>
        <taxon>Streptomyces rochei group</taxon>
    </lineage>
</organism>
<proteinExistence type="predicted"/>
<evidence type="ECO:0000313" key="3">
    <source>
        <dbReference type="EMBL" id="GAA2922133.1"/>
    </source>
</evidence>
<dbReference type="Pfam" id="PF12802">
    <property type="entry name" value="MarR_2"/>
    <property type="match status" value="1"/>
</dbReference>
<dbReference type="InterPro" id="IPR000835">
    <property type="entry name" value="HTH_MarR-typ"/>
</dbReference>
<evidence type="ECO:0000256" key="1">
    <source>
        <dbReference type="SAM" id="MobiDB-lite"/>
    </source>
</evidence>
<dbReference type="SMART" id="SM00347">
    <property type="entry name" value="HTH_MARR"/>
    <property type="match status" value="1"/>
</dbReference>
<name>A0ABN3WQQ8_9ACTN</name>
<dbReference type="InterPro" id="IPR036390">
    <property type="entry name" value="WH_DNA-bd_sf"/>
</dbReference>